<dbReference type="SUPFAM" id="SSF56436">
    <property type="entry name" value="C-type lectin-like"/>
    <property type="match status" value="2"/>
</dbReference>
<feature type="chain" id="PRO_5035763983" description="C-type lectin domain-containing protein" evidence="1">
    <location>
        <begin position="22"/>
        <end position="269"/>
    </location>
</feature>
<evidence type="ECO:0000313" key="3">
    <source>
        <dbReference type="EMBL" id="CAG2253239.1"/>
    </source>
</evidence>
<sequence>MTSNLMFTFFVICGVCGTVFSLPCLTVKSKQDFDKARDALKSLEDFMKSQASSINSKIEALDKDMTSMEEDLKRRQWIKYNNHCYYIGEDIVIWTEAERKCREIGGYLVKIDDSSENSWIFEQIKKVAKVSYKFLLLPIVKQMYPLTAAVRVVTIQYSYFHYCAYSFCCDMKFKHVPWRQWIKYNNHCYYFGDDTVIWTDAERKCREIGGYLAKIDDSSENSWIHQQISNRKNHPWLGSTDVVNGDWRWIYDQTQISYKSFIQEDLSNQ</sequence>
<evidence type="ECO:0000259" key="2">
    <source>
        <dbReference type="PROSITE" id="PS50041"/>
    </source>
</evidence>
<organism evidence="3 4">
    <name type="scientific">Mytilus edulis</name>
    <name type="common">Blue mussel</name>
    <dbReference type="NCBI Taxonomy" id="6550"/>
    <lineage>
        <taxon>Eukaryota</taxon>
        <taxon>Metazoa</taxon>
        <taxon>Spiralia</taxon>
        <taxon>Lophotrochozoa</taxon>
        <taxon>Mollusca</taxon>
        <taxon>Bivalvia</taxon>
        <taxon>Autobranchia</taxon>
        <taxon>Pteriomorphia</taxon>
        <taxon>Mytilida</taxon>
        <taxon>Mytiloidea</taxon>
        <taxon>Mytilidae</taxon>
        <taxon>Mytilinae</taxon>
        <taxon>Mytilus</taxon>
    </lineage>
</organism>
<dbReference type="PANTHER" id="PTHR22803">
    <property type="entry name" value="MANNOSE, PHOSPHOLIPASE, LECTIN RECEPTOR RELATED"/>
    <property type="match status" value="1"/>
</dbReference>
<dbReference type="InterPro" id="IPR016186">
    <property type="entry name" value="C-type_lectin-like/link_sf"/>
</dbReference>
<proteinExistence type="predicted"/>
<name>A0A8S3VI34_MYTED</name>
<evidence type="ECO:0000256" key="1">
    <source>
        <dbReference type="SAM" id="SignalP"/>
    </source>
</evidence>
<dbReference type="AlphaFoldDB" id="A0A8S3VI34"/>
<dbReference type="InterPro" id="IPR016187">
    <property type="entry name" value="CTDL_fold"/>
</dbReference>
<dbReference type="EMBL" id="CAJPWZ010003147">
    <property type="protein sequence ID" value="CAG2253239.1"/>
    <property type="molecule type" value="Genomic_DNA"/>
</dbReference>
<dbReference type="InterPro" id="IPR001304">
    <property type="entry name" value="C-type_lectin-like"/>
</dbReference>
<dbReference type="OrthoDB" id="6155413at2759"/>
<protein>
    <recommendedName>
        <fullName evidence="2">C-type lectin domain-containing protein</fullName>
    </recommendedName>
</protein>
<dbReference type="PROSITE" id="PS50041">
    <property type="entry name" value="C_TYPE_LECTIN_2"/>
    <property type="match status" value="1"/>
</dbReference>
<dbReference type="InterPro" id="IPR050111">
    <property type="entry name" value="C-type_lectin/snaclec_domain"/>
</dbReference>
<accession>A0A8S3VI34</accession>
<feature type="signal peptide" evidence="1">
    <location>
        <begin position="1"/>
        <end position="21"/>
    </location>
</feature>
<feature type="domain" description="C-type lectin" evidence="2">
    <location>
        <begin position="184"/>
        <end position="269"/>
    </location>
</feature>
<comment type="caution">
    <text evidence="3">The sequence shown here is derived from an EMBL/GenBank/DDBJ whole genome shotgun (WGS) entry which is preliminary data.</text>
</comment>
<keyword evidence="4" id="KW-1185">Reference proteome</keyword>
<evidence type="ECO:0000313" key="4">
    <source>
        <dbReference type="Proteomes" id="UP000683360"/>
    </source>
</evidence>
<keyword evidence="1" id="KW-0732">Signal</keyword>
<dbReference type="Pfam" id="PF00059">
    <property type="entry name" value="Lectin_C"/>
    <property type="match status" value="1"/>
</dbReference>
<gene>
    <name evidence="3" type="ORF">MEDL_64808</name>
</gene>
<dbReference type="Gene3D" id="3.10.100.10">
    <property type="entry name" value="Mannose-Binding Protein A, subunit A"/>
    <property type="match status" value="2"/>
</dbReference>
<dbReference type="CDD" id="cd00037">
    <property type="entry name" value="CLECT"/>
    <property type="match status" value="2"/>
</dbReference>
<reference evidence="3" key="1">
    <citation type="submission" date="2021-03" db="EMBL/GenBank/DDBJ databases">
        <authorList>
            <person name="Bekaert M."/>
        </authorList>
    </citation>
    <scope>NUCLEOTIDE SEQUENCE</scope>
</reference>
<dbReference type="Proteomes" id="UP000683360">
    <property type="component" value="Unassembled WGS sequence"/>
</dbReference>